<comment type="catalytic activity">
    <reaction evidence="1">
        <text>a beta-lactam + H2O = a substituted beta-amino acid</text>
        <dbReference type="Rhea" id="RHEA:20401"/>
        <dbReference type="ChEBI" id="CHEBI:15377"/>
        <dbReference type="ChEBI" id="CHEBI:35627"/>
        <dbReference type="ChEBI" id="CHEBI:140347"/>
        <dbReference type="EC" id="3.5.2.6"/>
    </reaction>
</comment>
<evidence type="ECO:0000256" key="3">
    <source>
        <dbReference type="ARBA" id="ARBA00023157"/>
    </source>
</evidence>
<keyword evidence="4" id="KW-0046">Antibiotic resistance</keyword>
<dbReference type="Gene3D" id="1.25.40.10">
    <property type="entry name" value="Tetratricopeptide repeat domain"/>
    <property type="match status" value="2"/>
</dbReference>
<dbReference type="InterPro" id="IPR011990">
    <property type="entry name" value="TPR-like_helical_dom_sf"/>
</dbReference>
<keyword evidence="3" id="KW-1015">Disulfide bond</keyword>
<organism evidence="6 7">
    <name type="scientific">Helicobacter suis</name>
    <dbReference type="NCBI Taxonomy" id="104628"/>
    <lineage>
        <taxon>Bacteria</taxon>
        <taxon>Pseudomonadati</taxon>
        <taxon>Campylobacterota</taxon>
        <taxon>Epsilonproteobacteria</taxon>
        <taxon>Campylobacterales</taxon>
        <taxon>Helicobacteraceae</taxon>
        <taxon>Helicobacter</taxon>
    </lineage>
</organism>
<proteinExistence type="predicted"/>
<evidence type="ECO:0000256" key="2">
    <source>
        <dbReference type="ARBA" id="ARBA00012865"/>
    </source>
</evidence>
<keyword evidence="5" id="KW-1133">Transmembrane helix</keyword>
<dbReference type="GO" id="GO:0046677">
    <property type="term" value="P:response to antibiotic"/>
    <property type="evidence" value="ECO:0007669"/>
    <property type="project" value="UniProtKB-KW"/>
</dbReference>
<evidence type="ECO:0000256" key="5">
    <source>
        <dbReference type="SAM" id="Phobius"/>
    </source>
</evidence>
<dbReference type="GO" id="GO:0008800">
    <property type="term" value="F:beta-lactamase activity"/>
    <property type="evidence" value="ECO:0007669"/>
    <property type="project" value="UniProtKB-EC"/>
</dbReference>
<dbReference type="OrthoDB" id="5326997at2"/>
<dbReference type="Proteomes" id="UP000317935">
    <property type="component" value="Chromosome"/>
</dbReference>
<dbReference type="SMART" id="SM00671">
    <property type="entry name" value="SEL1"/>
    <property type="match status" value="2"/>
</dbReference>
<dbReference type="RefSeq" id="WP_040499242.1">
    <property type="nucleotide sequence ID" value="NZ_AP019774.1"/>
</dbReference>
<sequence>MLVTGVFIVRVYAFEALEPVNPSLQQGLVRQANPGISEKCINGQRLFNTFPSILTLMAASVGCAPPDNIKLNPYVQEGLIEQSHQQDKKAYQSFLTASKEGDLFGTALLGTLYLDGKGVPKNIARAETYFNEVLKSHEAKKAMKDYVEFVSLGGTAGTHSKYGSVILATITARLGLAQIYASTNPKKAFKIYKSTLASMQSHALVLYLLLFVSLPFAGVLYVIFSPLVRRTGLRLKSLHANQFDPYIRELIGFALYKIGMAYKEGRGVKVKLKKATEFLKKAVDFGNDKAIEALRSLQ</sequence>
<keyword evidence="5" id="KW-0812">Transmembrane</keyword>
<reference evidence="6 7" key="1">
    <citation type="submission" date="2019-06" db="EMBL/GenBank/DDBJ databases">
        <title>Complete genome sequence of Helicobacter suis SNTW101c.</title>
        <authorList>
            <person name="Rimbara E."/>
            <person name="Suzuki M."/>
            <person name="Matsui H."/>
            <person name="Nakamura M."/>
            <person name="Mori S."/>
            <person name="Shibayama K."/>
        </authorList>
    </citation>
    <scope>NUCLEOTIDE SEQUENCE [LARGE SCALE GENOMIC DNA]</scope>
    <source>
        <strain evidence="6 7">SNTW101c</strain>
    </source>
</reference>
<evidence type="ECO:0000313" key="7">
    <source>
        <dbReference type="Proteomes" id="UP000317935"/>
    </source>
</evidence>
<dbReference type="SUPFAM" id="SSF81901">
    <property type="entry name" value="HCP-like"/>
    <property type="match status" value="1"/>
</dbReference>
<dbReference type="AlphaFoldDB" id="A0A6J4CXV1"/>
<dbReference type="EMBL" id="AP019774">
    <property type="protein sequence ID" value="BCD70347.1"/>
    <property type="molecule type" value="Genomic_DNA"/>
</dbReference>
<dbReference type="InterPro" id="IPR050767">
    <property type="entry name" value="Sel1_AlgK"/>
</dbReference>
<dbReference type="PANTHER" id="PTHR11102">
    <property type="entry name" value="SEL-1-LIKE PROTEIN"/>
    <property type="match status" value="1"/>
</dbReference>
<feature type="transmembrane region" description="Helical" evidence="5">
    <location>
        <begin position="204"/>
        <end position="224"/>
    </location>
</feature>
<evidence type="ECO:0000313" key="6">
    <source>
        <dbReference type="EMBL" id="BCD70347.1"/>
    </source>
</evidence>
<name>A0A6J4CXV1_9HELI</name>
<dbReference type="PANTHER" id="PTHR11102:SF160">
    <property type="entry name" value="ERAD-ASSOCIATED E3 UBIQUITIN-PROTEIN LIGASE COMPONENT HRD3"/>
    <property type="match status" value="1"/>
</dbReference>
<dbReference type="EC" id="3.5.2.6" evidence="2"/>
<evidence type="ECO:0000256" key="1">
    <source>
        <dbReference type="ARBA" id="ARBA00001526"/>
    </source>
</evidence>
<accession>A0A6J4CXV1</accession>
<keyword evidence="5" id="KW-0472">Membrane</keyword>
<evidence type="ECO:0000256" key="4">
    <source>
        <dbReference type="ARBA" id="ARBA00023251"/>
    </source>
</evidence>
<dbReference type="InterPro" id="IPR006597">
    <property type="entry name" value="Sel1-like"/>
</dbReference>
<dbReference type="Pfam" id="PF08238">
    <property type="entry name" value="Sel1"/>
    <property type="match status" value="2"/>
</dbReference>
<gene>
    <name evidence="6" type="ORF">SNTW_09920</name>
</gene>
<protein>
    <recommendedName>
        <fullName evidence="2">beta-lactamase</fullName>
        <ecNumber evidence="2">3.5.2.6</ecNumber>
    </recommendedName>
</protein>